<reference evidence="1 2" key="1">
    <citation type="submission" date="2019-07" db="EMBL/GenBank/DDBJ databases">
        <title>Whole genome shotgun sequence of Nocardia ninae NBRC 108245.</title>
        <authorList>
            <person name="Hosoyama A."/>
            <person name="Uohara A."/>
            <person name="Ohji S."/>
            <person name="Ichikawa N."/>
        </authorList>
    </citation>
    <scope>NUCLEOTIDE SEQUENCE [LARGE SCALE GENOMIC DNA]</scope>
    <source>
        <strain evidence="1 2">NBRC 108245</strain>
    </source>
</reference>
<protein>
    <submittedName>
        <fullName evidence="1">Uncharacterized protein</fullName>
    </submittedName>
</protein>
<gene>
    <name evidence="1" type="ORF">NN4_53900</name>
</gene>
<dbReference type="AlphaFoldDB" id="A0A511MK98"/>
<sequence length="68" mass="7520">MGFPKELDLGGTVEIFDRSGSGLRVVDFGDFIRFVVSEPGRDHWGVDVDAKAINAVVCALCEWLYVED</sequence>
<evidence type="ECO:0000313" key="1">
    <source>
        <dbReference type="EMBL" id="GEM40871.1"/>
    </source>
</evidence>
<dbReference type="Proteomes" id="UP000321424">
    <property type="component" value="Unassembled WGS sequence"/>
</dbReference>
<proteinExistence type="predicted"/>
<keyword evidence="2" id="KW-1185">Reference proteome</keyword>
<comment type="caution">
    <text evidence="1">The sequence shown here is derived from an EMBL/GenBank/DDBJ whole genome shotgun (WGS) entry which is preliminary data.</text>
</comment>
<accession>A0A511MK98</accession>
<organism evidence="1 2">
    <name type="scientific">Nocardia ninae NBRC 108245</name>
    <dbReference type="NCBI Taxonomy" id="1210091"/>
    <lineage>
        <taxon>Bacteria</taxon>
        <taxon>Bacillati</taxon>
        <taxon>Actinomycetota</taxon>
        <taxon>Actinomycetes</taxon>
        <taxon>Mycobacteriales</taxon>
        <taxon>Nocardiaceae</taxon>
        <taxon>Nocardia</taxon>
    </lineage>
</organism>
<evidence type="ECO:0000313" key="2">
    <source>
        <dbReference type="Proteomes" id="UP000321424"/>
    </source>
</evidence>
<name>A0A511MK98_9NOCA</name>
<dbReference type="EMBL" id="BJXA01000042">
    <property type="protein sequence ID" value="GEM40871.1"/>
    <property type="molecule type" value="Genomic_DNA"/>
</dbReference>